<name>A0A8H5F2F4_9AGAR</name>
<dbReference type="AlphaFoldDB" id="A0A8H5F2F4"/>
<proteinExistence type="predicted"/>
<keyword evidence="2" id="KW-1185">Reference proteome</keyword>
<comment type="caution">
    <text evidence="1">The sequence shown here is derived from an EMBL/GenBank/DDBJ whole genome shotgun (WGS) entry which is preliminary data.</text>
</comment>
<dbReference type="EMBL" id="JAACJJ010000028">
    <property type="protein sequence ID" value="KAF5321116.1"/>
    <property type="molecule type" value="Genomic_DNA"/>
</dbReference>
<organism evidence="1 2">
    <name type="scientific">Psilocybe cf. subviscida</name>
    <dbReference type="NCBI Taxonomy" id="2480587"/>
    <lineage>
        <taxon>Eukaryota</taxon>
        <taxon>Fungi</taxon>
        <taxon>Dikarya</taxon>
        <taxon>Basidiomycota</taxon>
        <taxon>Agaricomycotina</taxon>
        <taxon>Agaricomycetes</taxon>
        <taxon>Agaricomycetidae</taxon>
        <taxon>Agaricales</taxon>
        <taxon>Agaricineae</taxon>
        <taxon>Strophariaceae</taxon>
        <taxon>Psilocybe</taxon>
    </lineage>
</organism>
<gene>
    <name evidence="1" type="ORF">D9619_000838</name>
</gene>
<protein>
    <submittedName>
        <fullName evidence="1">Uncharacterized protein</fullName>
    </submittedName>
</protein>
<accession>A0A8H5F2F4</accession>
<dbReference type="Proteomes" id="UP000567179">
    <property type="component" value="Unassembled WGS sequence"/>
</dbReference>
<sequence>MSLLIYGSVIMEGHGTYRPTFDTESGFDGTATISFFTLCCVAVLGENPSWRATEGVTQAVASMIAAGQRSQWKESILPLSALSGLTVLVIERAPARSGITSHQSHLPIALAQRFQRVPWLSLGSISPSFLPVHPALLVTLARRSGTVRAGGSKIDK</sequence>
<reference evidence="1 2" key="1">
    <citation type="journal article" date="2020" name="ISME J.">
        <title>Uncovering the hidden diversity of litter-decomposition mechanisms in mushroom-forming fungi.</title>
        <authorList>
            <person name="Floudas D."/>
            <person name="Bentzer J."/>
            <person name="Ahren D."/>
            <person name="Johansson T."/>
            <person name="Persson P."/>
            <person name="Tunlid A."/>
        </authorList>
    </citation>
    <scope>NUCLEOTIDE SEQUENCE [LARGE SCALE GENOMIC DNA]</scope>
    <source>
        <strain evidence="1 2">CBS 101986</strain>
    </source>
</reference>
<evidence type="ECO:0000313" key="1">
    <source>
        <dbReference type="EMBL" id="KAF5321116.1"/>
    </source>
</evidence>
<evidence type="ECO:0000313" key="2">
    <source>
        <dbReference type="Proteomes" id="UP000567179"/>
    </source>
</evidence>